<comment type="similarity">
    <text evidence="2">Belongs to the carnitine/choline acetyltransferase family.</text>
</comment>
<dbReference type="InterPro" id="IPR039551">
    <property type="entry name" value="Cho/carn_acyl_trans"/>
</dbReference>
<comment type="subcellular location">
    <subcellularLocation>
        <location evidence="1">Membrane</location>
        <topology evidence="1">Multi-pass membrane protein</topology>
    </subcellularLocation>
</comment>
<evidence type="ECO:0000256" key="3">
    <source>
        <dbReference type="ARBA" id="ARBA00022679"/>
    </source>
</evidence>
<dbReference type="Proteomes" id="UP001328107">
    <property type="component" value="Unassembled WGS sequence"/>
</dbReference>
<evidence type="ECO:0000256" key="9">
    <source>
        <dbReference type="ARBA" id="ARBA00023315"/>
    </source>
</evidence>
<evidence type="ECO:0000313" key="12">
    <source>
        <dbReference type="EMBL" id="GMR54898.1"/>
    </source>
</evidence>
<keyword evidence="13" id="KW-1185">Reference proteome</keyword>
<keyword evidence="6" id="KW-1133">Transmembrane helix</keyword>
<dbReference type="GO" id="GO:0005739">
    <property type="term" value="C:mitochondrion"/>
    <property type="evidence" value="ECO:0007669"/>
    <property type="project" value="TreeGrafter"/>
</dbReference>
<keyword evidence="5" id="KW-0276">Fatty acid metabolism</keyword>
<accession>A0AAN5I757</accession>
<evidence type="ECO:0000256" key="4">
    <source>
        <dbReference type="ARBA" id="ARBA00022692"/>
    </source>
</evidence>
<keyword evidence="8" id="KW-0472">Membrane</keyword>
<dbReference type="Pfam" id="PF00755">
    <property type="entry name" value="Carn_acyltransf"/>
    <property type="match status" value="1"/>
</dbReference>
<keyword evidence="3" id="KW-0808">Transferase</keyword>
<comment type="caution">
    <text evidence="12">The sequence shown here is derived from an EMBL/GenBank/DDBJ whole genome shotgun (WGS) entry which is preliminary data.</text>
</comment>
<feature type="active site" description="Proton acceptor" evidence="10">
    <location>
        <position position="34"/>
    </location>
</feature>
<dbReference type="PANTHER" id="PTHR22589:SF99">
    <property type="entry name" value="CHOLINE_CARNITINE ACYLTRANSFERASE DOMAIN-CONTAINING PROTEIN"/>
    <property type="match status" value="1"/>
</dbReference>
<evidence type="ECO:0000256" key="6">
    <source>
        <dbReference type="ARBA" id="ARBA00022989"/>
    </source>
</evidence>
<evidence type="ECO:0000259" key="11">
    <source>
        <dbReference type="Pfam" id="PF00755"/>
    </source>
</evidence>
<dbReference type="InterPro" id="IPR023213">
    <property type="entry name" value="CAT-like_dom_sf"/>
</dbReference>
<dbReference type="Gene3D" id="3.30.559.10">
    <property type="entry name" value="Chloramphenicol acetyltransferase-like domain"/>
    <property type="match status" value="1"/>
</dbReference>
<dbReference type="GO" id="GO:0016020">
    <property type="term" value="C:membrane"/>
    <property type="evidence" value="ECO:0007669"/>
    <property type="project" value="UniProtKB-SubCell"/>
</dbReference>
<gene>
    <name evidence="12" type="ORF">PMAYCL1PPCAC_25093</name>
</gene>
<evidence type="ECO:0000256" key="5">
    <source>
        <dbReference type="ARBA" id="ARBA00022832"/>
    </source>
</evidence>
<name>A0AAN5I757_9BILA</name>
<dbReference type="EMBL" id="BTRK01000005">
    <property type="protein sequence ID" value="GMR54898.1"/>
    <property type="molecule type" value="Genomic_DNA"/>
</dbReference>
<dbReference type="GO" id="GO:0009437">
    <property type="term" value="P:carnitine metabolic process"/>
    <property type="evidence" value="ECO:0007669"/>
    <property type="project" value="TreeGrafter"/>
</dbReference>
<evidence type="ECO:0000256" key="2">
    <source>
        <dbReference type="ARBA" id="ARBA00005232"/>
    </source>
</evidence>
<keyword evidence="7" id="KW-0443">Lipid metabolism</keyword>
<evidence type="ECO:0000256" key="10">
    <source>
        <dbReference type="PIRSR" id="PIRSR600542-1"/>
    </source>
</evidence>
<proteinExistence type="inferred from homology"/>
<dbReference type="SUPFAM" id="SSF52777">
    <property type="entry name" value="CoA-dependent acyltransferases"/>
    <property type="match status" value="2"/>
</dbReference>
<evidence type="ECO:0000256" key="1">
    <source>
        <dbReference type="ARBA" id="ARBA00004141"/>
    </source>
</evidence>
<sequence length="336" mass="37781">MKSILTGDGSNLWVDKSLNYTIAKNGRSAGTTEHSIADGSEFDHSMEDYVFMENFIVDYPPLDVQLARGKSFNAEEVGKRVKFAKRIEIEVTHEMSSDIERCFSSHQSLAADVHMASLIFRHWGKGRIKECGCSPDAFVQMAIQLANFRDQGCFVLTYEPASTHFFANSRTETLRTVTDDSCEFVRAMEDGGKTERAHRGSLLRKACEMHSTRNRDCMVGKGVDRHLFVLFCMSQATGTSSPFLNHYIQQEWLISASHVPNVTNTMKEDGEFVDRSWLGACFGAVAKTGYGVCYRFAGNHLICVHTTSYHSAQNTDSDQFRAHLEKAFQDLSVLFE</sequence>
<reference evidence="13" key="1">
    <citation type="submission" date="2022-10" db="EMBL/GenBank/DDBJ databases">
        <title>Genome assembly of Pristionchus species.</title>
        <authorList>
            <person name="Yoshida K."/>
            <person name="Sommer R.J."/>
        </authorList>
    </citation>
    <scope>NUCLEOTIDE SEQUENCE [LARGE SCALE GENOMIC DNA]</scope>
    <source>
        <strain evidence="13">RS5460</strain>
    </source>
</reference>
<evidence type="ECO:0000256" key="7">
    <source>
        <dbReference type="ARBA" id="ARBA00023098"/>
    </source>
</evidence>
<dbReference type="GO" id="GO:0004095">
    <property type="term" value="F:carnitine O-palmitoyltransferase activity"/>
    <property type="evidence" value="ECO:0007669"/>
    <property type="project" value="TreeGrafter"/>
</dbReference>
<dbReference type="AlphaFoldDB" id="A0AAN5I757"/>
<feature type="domain" description="Choline/carnitine acyltransferase" evidence="11">
    <location>
        <begin position="5"/>
        <end position="326"/>
    </location>
</feature>
<keyword evidence="4" id="KW-0812">Transmembrane</keyword>
<dbReference type="PANTHER" id="PTHR22589">
    <property type="entry name" value="CARNITINE O-ACYLTRANSFERASE"/>
    <property type="match status" value="1"/>
</dbReference>
<keyword evidence="9" id="KW-0012">Acyltransferase</keyword>
<evidence type="ECO:0000313" key="13">
    <source>
        <dbReference type="Proteomes" id="UP001328107"/>
    </source>
</evidence>
<organism evidence="12 13">
    <name type="scientific">Pristionchus mayeri</name>
    <dbReference type="NCBI Taxonomy" id="1317129"/>
    <lineage>
        <taxon>Eukaryota</taxon>
        <taxon>Metazoa</taxon>
        <taxon>Ecdysozoa</taxon>
        <taxon>Nematoda</taxon>
        <taxon>Chromadorea</taxon>
        <taxon>Rhabditida</taxon>
        <taxon>Rhabditina</taxon>
        <taxon>Diplogasteromorpha</taxon>
        <taxon>Diplogasteroidea</taxon>
        <taxon>Neodiplogasteridae</taxon>
        <taxon>Pristionchus</taxon>
    </lineage>
</organism>
<dbReference type="FunFam" id="3.30.559.10:FF:000002">
    <property type="entry name" value="carnitine O-palmitoyltransferase 1, liver isoform"/>
    <property type="match status" value="1"/>
</dbReference>
<dbReference type="InterPro" id="IPR000542">
    <property type="entry name" value="Carn_acyl_trans"/>
</dbReference>
<evidence type="ECO:0000256" key="8">
    <source>
        <dbReference type="ARBA" id="ARBA00023136"/>
    </source>
</evidence>
<dbReference type="GO" id="GO:0006631">
    <property type="term" value="P:fatty acid metabolic process"/>
    <property type="evidence" value="ECO:0007669"/>
    <property type="project" value="UniProtKB-KW"/>
</dbReference>
<protein>
    <recommendedName>
        <fullName evidence="11">Choline/carnitine acyltransferase domain-containing protein</fullName>
    </recommendedName>
</protein>